<name>A0A1H3QP35_9BACT</name>
<sequence length="187" mass="20763">MNNSKDNILSKIRAVKRTEIPLPTIGEFAHPADLKKTFCEAILSNKGEILTQEGFMEIMASADFPKRYSPIEAYRKFNTFKLPQDPHALNDLDLAIVQGQFGVAENGAIWFEEEDLIHRVLPFITDHLIVVLSIDNLLGNMHAAYERMDNNHSGFGVFIAGPSKTADIEQSLVIGAQGARSLKVVLV</sequence>
<dbReference type="InterPro" id="IPR003741">
    <property type="entry name" value="LUD_dom"/>
</dbReference>
<evidence type="ECO:0000259" key="1">
    <source>
        <dbReference type="Pfam" id="PF02589"/>
    </source>
</evidence>
<proteinExistence type="predicted"/>
<dbReference type="PANTHER" id="PTHR43682:SF1">
    <property type="entry name" value="LACTATE UTILIZATION PROTEIN C"/>
    <property type="match status" value="1"/>
</dbReference>
<reference evidence="2 3" key="1">
    <citation type="submission" date="2016-10" db="EMBL/GenBank/DDBJ databases">
        <authorList>
            <person name="Varghese N."/>
            <person name="Submissions S."/>
        </authorList>
    </citation>
    <scope>NUCLEOTIDE SEQUENCE [LARGE SCALE GENOMIC DNA]</scope>
    <source>
        <strain evidence="2 3">DSM 17997</strain>
    </source>
</reference>
<comment type="caution">
    <text evidence="2">The sequence shown here is derived from an EMBL/GenBank/DDBJ whole genome shotgun (WGS) entry which is preliminary data.</text>
</comment>
<dbReference type="SUPFAM" id="SSF100950">
    <property type="entry name" value="NagB/RpiA/CoA transferase-like"/>
    <property type="match status" value="1"/>
</dbReference>
<organism evidence="2 3">
    <name type="scientific">Rhodonellum ikkaensis</name>
    <dbReference type="NCBI Taxonomy" id="336829"/>
    <lineage>
        <taxon>Bacteria</taxon>
        <taxon>Pseudomonadati</taxon>
        <taxon>Bacteroidota</taxon>
        <taxon>Cytophagia</taxon>
        <taxon>Cytophagales</taxon>
        <taxon>Cytophagaceae</taxon>
        <taxon>Rhodonellum</taxon>
    </lineage>
</organism>
<dbReference type="Pfam" id="PF02589">
    <property type="entry name" value="LUD_dom"/>
    <property type="match status" value="1"/>
</dbReference>
<dbReference type="Proteomes" id="UP000199663">
    <property type="component" value="Unassembled WGS sequence"/>
</dbReference>
<dbReference type="Gene3D" id="3.40.50.10420">
    <property type="entry name" value="NagB/RpiA/CoA transferase-like"/>
    <property type="match status" value="1"/>
</dbReference>
<feature type="domain" description="LUD" evidence="1">
    <location>
        <begin position="89"/>
        <end position="187"/>
    </location>
</feature>
<keyword evidence="3" id="KW-1185">Reference proteome</keyword>
<evidence type="ECO:0000313" key="3">
    <source>
        <dbReference type="Proteomes" id="UP000199663"/>
    </source>
</evidence>
<gene>
    <name evidence="2" type="ORF">SAMN05444412_106188</name>
</gene>
<dbReference type="EMBL" id="FNQC01000006">
    <property type="protein sequence ID" value="SDZ14469.1"/>
    <property type="molecule type" value="Genomic_DNA"/>
</dbReference>
<protein>
    <submittedName>
        <fullName evidence="2">L-lactate dehydrogenase complex protein LldG</fullName>
    </submittedName>
</protein>
<dbReference type="RefSeq" id="WP_019597393.1">
    <property type="nucleotide sequence ID" value="NZ_FNQC01000006.1"/>
</dbReference>
<dbReference type="InterPro" id="IPR037171">
    <property type="entry name" value="NagB/RpiA_transferase-like"/>
</dbReference>
<evidence type="ECO:0000313" key="2">
    <source>
        <dbReference type="EMBL" id="SDZ14469.1"/>
    </source>
</evidence>
<dbReference type="PANTHER" id="PTHR43682">
    <property type="entry name" value="LACTATE UTILIZATION PROTEIN C"/>
    <property type="match status" value="1"/>
</dbReference>
<accession>A0A1H3QP35</accession>
<dbReference type="InterPro" id="IPR024185">
    <property type="entry name" value="FTHF_cligase-like_sf"/>
</dbReference>